<protein>
    <submittedName>
        <fullName evidence="2">Uncharacterized protein</fullName>
    </submittedName>
</protein>
<evidence type="ECO:0000256" key="1">
    <source>
        <dbReference type="SAM" id="MobiDB-lite"/>
    </source>
</evidence>
<proteinExistence type="predicted"/>
<reference evidence="2" key="1">
    <citation type="submission" date="2014-11" db="EMBL/GenBank/DDBJ databases">
        <authorList>
            <person name="Otto D Thomas"/>
            <person name="Naeem Raeece"/>
        </authorList>
    </citation>
    <scope>NUCLEOTIDE SEQUENCE</scope>
</reference>
<dbReference type="VEuPathDB" id="CryptoDB:Cvel_13944"/>
<name>A0A0G4IFN0_9ALVE</name>
<evidence type="ECO:0000313" key="2">
    <source>
        <dbReference type="EMBL" id="CEM55926.1"/>
    </source>
</evidence>
<feature type="region of interest" description="Disordered" evidence="1">
    <location>
        <begin position="1"/>
        <end position="26"/>
    </location>
</feature>
<sequence length="90" mass="10164">MASEQIGLPAFEEEQQGVAQDCGSPVWTPKIRMSPVTWRTPLSPLNAQKDNPWATATSDAFKDPRTNWVPDHCPDKVYIRGGKKVLEWQK</sequence>
<dbReference type="EMBL" id="CDMZ01005924">
    <property type="protein sequence ID" value="CEM55926.1"/>
    <property type="molecule type" value="Genomic_DNA"/>
</dbReference>
<organism evidence="2">
    <name type="scientific">Chromera velia CCMP2878</name>
    <dbReference type="NCBI Taxonomy" id="1169474"/>
    <lineage>
        <taxon>Eukaryota</taxon>
        <taxon>Sar</taxon>
        <taxon>Alveolata</taxon>
        <taxon>Colpodellida</taxon>
        <taxon>Chromeraceae</taxon>
        <taxon>Chromera</taxon>
    </lineage>
</organism>
<feature type="compositionally biased region" description="Polar residues" evidence="1">
    <location>
        <begin position="43"/>
        <end position="58"/>
    </location>
</feature>
<feature type="region of interest" description="Disordered" evidence="1">
    <location>
        <begin position="42"/>
        <end position="67"/>
    </location>
</feature>
<dbReference type="AlphaFoldDB" id="A0A0G4IFN0"/>
<accession>A0A0G4IFN0</accession>
<gene>
    <name evidence="2" type="ORF">Cvel_13944</name>
</gene>